<accession>A0ABC8C1W4</accession>
<dbReference type="RefSeq" id="WP_084752848.1">
    <property type="nucleotide sequence ID" value="NZ_CP020563.1"/>
</dbReference>
<evidence type="ECO:0000313" key="2">
    <source>
        <dbReference type="EMBL" id="ARF76757.1"/>
    </source>
</evidence>
<evidence type="ECO:0000313" key="3">
    <source>
        <dbReference type="Proteomes" id="UP000192251"/>
    </source>
</evidence>
<dbReference type="EMBL" id="CP020563">
    <property type="protein sequence ID" value="ARF76757.1"/>
    <property type="molecule type" value="Genomic_DNA"/>
</dbReference>
<gene>
    <name evidence="2" type="ORF">B7C62_34065</name>
</gene>
<name>A0ABC8C1W4_9ACTN</name>
<dbReference type="Gene3D" id="3.40.109.10">
    <property type="entry name" value="NADH Oxidase"/>
    <property type="match status" value="2"/>
</dbReference>
<sequence length="486" mass="49745">MTQAPPSASGLPARALAAARSPRVPRTVPYVPERAFPWGGPGLPLEGAGGAVDLDRALRLSLAAPRKAGDRLRPVPSAGALHPVRAHLLLGPGCPLPPGRYAYDPRAHRAHRRGPAPADAPPGAVVVLTVTATRTVAHYGHRAWPLLLLDAGHAAAALALAAAPGEVRVCLDADGAGLAAAAGLPRAAEWRHEWPGAEPELPLAAAWLVPEGTPVTPCRPLAAWAAQPPGAAPVPRPGAETAPPREPAPVRRLREPASVRNLRELASVRHLLDHLAAAPGRADGTWYPARRPVPLTDDDLRTRRSAPPSDLTHPPAPDLLARVLATAGEARPDGPAWAAAVGGDTPGLLTAAGTLASGDARPTLARWAAGQRWIATAGAVLVAHGCPADAPPAVIRGSHLAAGYAAGAAQAHATALGLRSRPIGSWQQADLGAALGETPGHDWIVHGLALAGPPTPTSRTTAAPTPSARPDHRQAPPAPPGKEERP</sequence>
<feature type="region of interest" description="Disordered" evidence="1">
    <location>
        <begin position="449"/>
        <end position="486"/>
    </location>
</feature>
<feature type="region of interest" description="Disordered" evidence="1">
    <location>
        <begin position="287"/>
        <end position="316"/>
    </location>
</feature>
<organism evidence="2 3">
    <name type="scientific">Kitasatospora albolonga</name>
    <dbReference type="NCBI Taxonomy" id="68173"/>
    <lineage>
        <taxon>Bacteria</taxon>
        <taxon>Bacillati</taxon>
        <taxon>Actinomycetota</taxon>
        <taxon>Actinomycetes</taxon>
        <taxon>Kitasatosporales</taxon>
        <taxon>Streptomycetaceae</taxon>
        <taxon>Kitasatospora</taxon>
    </lineage>
</organism>
<feature type="region of interest" description="Disordered" evidence="1">
    <location>
        <begin position="226"/>
        <end position="251"/>
    </location>
</feature>
<feature type="compositionally biased region" description="Low complexity" evidence="1">
    <location>
        <begin position="457"/>
        <end position="468"/>
    </location>
</feature>
<evidence type="ECO:0000256" key="1">
    <source>
        <dbReference type="SAM" id="MobiDB-lite"/>
    </source>
</evidence>
<dbReference type="SUPFAM" id="SSF55469">
    <property type="entry name" value="FMN-dependent nitroreductase-like"/>
    <property type="match status" value="1"/>
</dbReference>
<dbReference type="InterPro" id="IPR000415">
    <property type="entry name" value="Nitroreductase-like"/>
</dbReference>
<proteinExistence type="predicted"/>
<keyword evidence="3" id="KW-1185">Reference proteome</keyword>
<dbReference type="KEGG" id="kab:B7C62_34065"/>
<dbReference type="Proteomes" id="UP000192251">
    <property type="component" value="Chromosome"/>
</dbReference>
<reference evidence="2 3" key="1">
    <citation type="submission" date="2017-04" db="EMBL/GenBank/DDBJ databases">
        <title>The complete genome sequence of Streptomyces albolongus YIM 101047, the producer of novel bafilomycins and novel odoriferous sesquiterpenoids.</title>
        <authorList>
            <person name="Yin M."/>
            <person name="Jiang Y."/>
        </authorList>
    </citation>
    <scope>NUCLEOTIDE SEQUENCE [LARGE SCALE GENOMIC DNA]</scope>
    <source>
        <strain evidence="2 3">YIM 101047</strain>
    </source>
</reference>
<dbReference type="AlphaFoldDB" id="A0ABC8C1W4"/>
<protein>
    <submittedName>
        <fullName evidence="2">Nitroreductase</fullName>
    </submittedName>
</protein>